<dbReference type="Proteomes" id="UP000447434">
    <property type="component" value="Chromosome 14"/>
</dbReference>
<gene>
    <name evidence="2" type="ORF">Lalb_Chr14g0363811</name>
</gene>
<name>A0A6A5NIM0_LUPAL</name>
<organism evidence="2 3">
    <name type="scientific">Lupinus albus</name>
    <name type="common">White lupine</name>
    <name type="synonym">Lupinus termis</name>
    <dbReference type="NCBI Taxonomy" id="3870"/>
    <lineage>
        <taxon>Eukaryota</taxon>
        <taxon>Viridiplantae</taxon>
        <taxon>Streptophyta</taxon>
        <taxon>Embryophyta</taxon>
        <taxon>Tracheophyta</taxon>
        <taxon>Spermatophyta</taxon>
        <taxon>Magnoliopsida</taxon>
        <taxon>eudicotyledons</taxon>
        <taxon>Gunneridae</taxon>
        <taxon>Pentapetalae</taxon>
        <taxon>rosids</taxon>
        <taxon>fabids</taxon>
        <taxon>Fabales</taxon>
        <taxon>Fabaceae</taxon>
        <taxon>Papilionoideae</taxon>
        <taxon>50 kb inversion clade</taxon>
        <taxon>genistoids sensu lato</taxon>
        <taxon>core genistoids</taxon>
        <taxon>Genisteae</taxon>
        <taxon>Lupinus</taxon>
    </lineage>
</organism>
<dbReference type="AlphaFoldDB" id="A0A6A5NIM0"/>
<feature type="compositionally biased region" description="Basic residues" evidence="1">
    <location>
        <begin position="18"/>
        <end position="27"/>
    </location>
</feature>
<keyword evidence="3" id="KW-1185">Reference proteome</keyword>
<feature type="region of interest" description="Disordered" evidence="1">
    <location>
        <begin position="1"/>
        <end position="39"/>
    </location>
</feature>
<feature type="region of interest" description="Disordered" evidence="1">
    <location>
        <begin position="177"/>
        <end position="209"/>
    </location>
</feature>
<feature type="compositionally biased region" description="Basic and acidic residues" evidence="1">
    <location>
        <begin position="92"/>
        <end position="120"/>
    </location>
</feature>
<comment type="caution">
    <text evidence="2">The sequence shown here is derived from an EMBL/GenBank/DDBJ whole genome shotgun (WGS) entry which is preliminary data.</text>
</comment>
<reference evidence="3" key="1">
    <citation type="journal article" date="2020" name="Nat. Commun.">
        <title>Genome sequence of the cluster root forming white lupin.</title>
        <authorList>
            <person name="Hufnagel B."/>
            <person name="Marques A."/>
            <person name="Soriano A."/>
            <person name="Marques L."/>
            <person name="Divol F."/>
            <person name="Doumas P."/>
            <person name="Sallet E."/>
            <person name="Mancinotti D."/>
            <person name="Carrere S."/>
            <person name="Marande W."/>
            <person name="Arribat S."/>
            <person name="Keller J."/>
            <person name="Huneau C."/>
            <person name="Blein T."/>
            <person name="Aime D."/>
            <person name="Laguerre M."/>
            <person name="Taylor J."/>
            <person name="Schubert V."/>
            <person name="Nelson M."/>
            <person name="Geu-Flores F."/>
            <person name="Crespi M."/>
            <person name="Gallardo-Guerrero K."/>
            <person name="Delaux P.-M."/>
            <person name="Salse J."/>
            <person name="Berges H."/>
            <person name="Guyot R."/>
            <person name="Gouzy J."/>
            <person name="Peret B."/>
        </authorList>
    </citation>
    <scope>NUCLEOTIDE SEQUENCE [LARGE SCALE GENOMIC DNA]</scope>
    <source>
        <strain evidence="3">cv. Amiga</strain>
    </source>
</reference>
<accession>A0A6A5NIM0</accession>
<feature type="region of interest" description="Disordered" evidence="1">
    <location>
        <begin position="79"/>
        <end position="121"/>
    </location>
</feature>
<evidence type="ECO:0000313" key="2">
    <source>
        <dbReference type="EMBL" id="KAE9599577.1"/>
    </source>
</evidence>
<evidence type="ECO:0000256" key="1">
    <source>
        <dbReference type="SAM" id="MobiDB-lite"/>
    </source>
</evidence>
<protein>
    <submittedName>
        <fullName evidence="2">Uncharacterized protein</fullName>
    </submittedName>
</protein>
<evidence type="ECO:0000313" key="3">
    <source>
        <dbReference type="Proteomes" id="UP000447434"/>
    </source>
</evidence>
<sequence length="236" mass="26352">MGCGNSTLETEEASPSRRLNRHNRHRTIVPPITNNDDDGAMVVMKPLSEDKEEVKTAKEVGLNEKLKDKCVMEKKEGEENVVLNSGGGNEVHVGDHHNHEEKNIKNNEEKHEEDNDRDDCYIGPGSPSFRDYCIDYDSTDQSSTADSNDYCDSGDSTMNCSGHDSINRKTIPKNEQIVNANKESEKKERRRRGFRNVINGGKGRGGKRNLLNFSCYNSSGESNAEGSMNKVVEKTV</sequence>
<proteinExistence type="predicted"/>
<dbReference type="OrthoDB" id="1429276at2759"/>
<dbReference type="EMBL" id="WOCE01000014">
    <property type="protein sequence ID" value="KAE9599577.1"/>
    <property type="molecule type" value="Genomic_DNA"/>
</dbReference>